<dbReference type="EMBL" id="QZEZ01000006">
    <property type="protein sequence ID" value="RJK94926.1"/>
    <property type="molecule type" value="Genomic_DNA"/>
</dbReference>
<reference evidence="20 21" key="1">
    <citation type="submission" date="2018-09" db="EMBL/GenBank/DDBJ databases">
        <title>YIM 75000 draft genome.</title>
        <authorList>
            <person name="Tang S."/>
            <person name="Feng Y."/>
        </authorList>
    </citation>
    <scope>NUCLEOTIDE SEQUENCE [LARGE SCALE GENOMIC DNA]</scope>
    <source>
        <strain evidence="20 21">YIM 75000</strain>
    </source>
</reference>
<dbReference type="GO" id="GO:0032977">
    <property type="term" value="F:membrane insertase activity"/>
    <property type="evidence" value="ECO:0007669"/>
    <property type="project" value="InterPro"/>
</dbReference>
<keyword evidence="9 18" id="KW-0472">Membrane</keyword>
<dbReference type="Pfam" id="PF02096">
    <property type="entry name" value="60KD_IMP"/>
    <property type="match status" value="1"/>
</dbReference>
<evidence type="ECO:0000256" key="11">
    <source>
        <dbReference type="ARBA" id="ARBA00025034"/>
    </source>
</evidence>
<evidence type="ECO:0000256" key="10">
    <source>
        <dbReference type="ARBA" id="ARBA00023186"/>
    </source>
</evidence>
<evidence type="ECO:0000313" key="21">
    <source>
        <dbReference type="Proteomes" id="UP000265614"/>
    </source>
</evidence>
<dbReference type="InterPro" id="IPR001708">
    <property type="entry name" value="YidC/ALB3/OXA1/COX18"/>
</dbReference>
<dbReference type="GO" id="GO:0051205">
    <property type="term" value="P:protein insertion into membrane"/>
    <property type="evidence" value="ECO:0007669"/>
    <property type="project" value="TreeGrafter"/>
</dbReference>
<dbReference type="PANTHER" id="PTHR12428:SF65">
    <property type="entry name" value="CYTOCHROME C OXIDASE ASSEMBLY PROTEIN COX18, MITOCHONDRIAL"/>
    <property type="match status" value="1"/>
</dbReference>
<protein>
    <recommendedName>
        <fullName evidence="3">Membrane protein insertase YidC</fullName>
    </recommendedName>
    <alternativeName>
        <fullName evidence="15">Foldase YidC</fullName>
    </alternativeName>
    <alternativeName>
        <fullName evidence="14">Membrane integrase YidC</fullName>
    </alternativeName>
    <alternativeName>
        <fullName evidence="13">Membrane protein YidC</fullName>
    </alternativeName>
</protein>
<evidence type="ECO:0000256" key="7">
    <source>
        <dbReference type="ARBA" id="ARBA00022927"/>
    </source>
</evidence>
<keyword evidence="8 18" id="KW-1133">Transmembrane helix</keyword>
<feature type="compositionally biased region" description="Low complexity" evidence="17">
    <location>
        <begin position="252"/>
        <end position="289"/>
    </location>
</feature>
<dbReference type="InterPro" id="IPR028055">
    <property type="entry name" value="YidC/Oxa/ALB_C"/>
</dbReference>
<dbReference type="AlphaFoldDB" id="A0A3A3ZHX7"/>
<evidence type="ECO:0000256" key="1">
    <source>
        <dbReference type="ARBA" id="ARBA00004651"/>
    </source>
</evidence>
<evidence type="ECO:0000256" key="13">
    <source>
        <dbReference type="ARBA" id="ARBA00031538"/>
    </source>
</evidence>
<evidence type="ECO:0000313" key="20">
    <source>
        <dbReference type="EMBL" id="RJK94926.1"/>
    </source>
</evidence>
<feature type="region of interest" description="Disordered" evidence="17">
    <location>
        <begin position="244"/>
        <end position="316"/>
    </location>
</feature>
<evidence type="ECO:0000256" key="4">
    <source>
        <dbReference type="ARBA" id="ARBA00022448"/>
    </source>
</evidence>
<gene>
    <name evidence="20" type="primary">yidC</name>
    <name evidence="20" type="ORF">D5H78_12715</name>
</gene>
<evidence type="ECO:0000256" key="17">
    <source>
        <dbReference type="SAM" id="MobiDB-lite"/>
    </source>
</evidence>
<keyword evidence="4" id="KW-0813">Transport</keyword>
<evidence type="ECO:0000256" key="14">
    <source>
        <dbReference type="ARBA" id="ARBA00033245"/>
    </source>
</evidence>
<feature type="transmembrane region" description="Helical" evidence="18">
    <location>
        <begin position="148"/>
        <end position="166"/>
    </location>
</feature>
<evidence type="ECO:0000256" key="9">
    <source>
        <dbReference type="ARBA" id="ARBA00023136"/>
    </source>
</evidence>
<comment type="subunit">
    <text evidence="12">Interacts with the Sec translocase complex via SecD. Specifically interacts with transmembrane segments of nascent integral membrane proteins during membrane integration.</text>
</comment>
<feature type="transmembrane region" description="Helical" evidence="18">
    <location>
        <begin position="191"/>
        <end position="215"/>
    </location>
</feature>
<dbReference type="PANTHER" id="PTHR12428">
    <property type="entry name" value="OXA1"/>
    <property type="match status" value="1"/>
</dbReference>
<organism evidence="20 21">
    <name type="scientific">Vallicoccus soli</name>
    <dbReference type="NCBI Taxonomy" id="2339232"/>
    <lineage>
        <taxon>Bacteria</taxon>
        <taxon>Bacillati</taxon>
        <taxon>Actinomycetota</taxon>
        <taxon>Actinomycetes</taxon>
        <taxon>Motilibacterales</taxon>
        <taxon>Vallicoccaceae</taxon>
        <taxon>Vallicoccus</taxon>
    </lineage>
</organism>
<evidence type="ECO:0000256" key="6">
    <source>
        <dbReference type="ARBA" id="ARBA00022692"/>
    </source>
</evidence>
<keyword evidence="7" id="KW-0653">Protein transport</keyword>
<evidence type="ECO:0000256" key="5">
    <source>
        <dbReference type="ARBA" id="ARBA00022475"/>
    </source>
</evidence>
<dbReference type="Proteomes" id="UP000265614">
    <property type="component" value="Unassembled WGS sequence"/>
</dbReference>
<feature type="domain" description="Membrane insertase YidC/Oxa/ALB C-terminal" evidence="19">
    <location>
        <begin position="21"/>
        <end position="229"/>
    </location>
</feature>
<keyword evidence="21" id="KW-1185">Reference proteome</keyword>
<comment type="caution">
    <text evidence="20">The sequence shown here is derived from an EMBL/GenBank/DDBJ whole genome shotgun (WGS) entry which is preliminary data.</text>
</comment>
<comment type="subcellular location">
    <subcellularLocation>
        <location evidence="1">Cell membrane</location>
        <topology evidence="1">Multi-pass membrane protein</topology>
    </subcellularLocation>
    <subcellularLocation>
        <location evidence="16">Membrane</location>
        <topology evidence="16">Multi-pass membrane protein</topology>
    </subcellularLocation>
</comment>
<dbReference type="GO" id="GO:0015031">
    <property type="term" value="P:protein transport"/>
    <property type="evidence" value="ECO:0007669"/>
    <property type="project" value="UniProtKB-KW"/>
</dbReference>
<dbReference type="NCBIfam" id="TIGR03592">
    <property type="entry name" value="yidC_oxa1_cterm"/>
    <property type="match status" value="1"/>
</dbReference>
<keyword evidence="5" id="KW-1003">Cell membrane</keyword>
<comment type="similarity">
    <text evidence="2">Belongs to the OXA1/ALB3/YidC family. Type 1 subfamily.</text>
</comment>
<dbReference type="GO" id="GO:0005886">
    <property type="term" value="C:plasma membrane"/>
    <property type="evidence" value="ECO:0007669"/>
    <property type="project" value="UniProtKB-SubCell"/>
</dbReference>
<dbReference type="InterPro" id="IPR047196">
    <property type="entry name" value="YidC_ALB_C"/>
</dbReference>
<dbReference type="CDD" id="cd20070">
    <property type="entry name" value="5TM_YidC_Alb3"/>
    <property type="match status" value="1"/>
</dbReference>
<keyword evidence="10" id="KW-0143">Chaperone</keyword>
<evidence type="ECO:0000256" key="16">
    <source>
        <dbReference type="RuleBase" id="RU003945"/>
    </source>
</evidence>
<sequence>MVQFHSLFTALGLDPAGGASWTLSIVGLVIVIRILLIPLFVKQIRSQRGMQLLQPKIKELQQKYKNDRERQSQEMLKLYRETGTNPLASCLPILLQAPIFFALFRVLNGVANDNALGAMTQDLVDSAADATIFGAQISDTFLRADGTSTQVVAAVLIVLMSAAMFFTQRQLMTKNMPAASLEGPFAQQQKILLYLFPAIFLVTGINFPIGVLIYWTTTNIWSMFQQLYVIARMPAPGSLAEQRFNERKAKRSGAAGTGAAVVPTGSGTTTAADAGSAPDAGQVQRGQRVQPRRTTKGKRQPGGARKAPSGPRTKGR</sequence>
<evidence type="ECO:0000256" key="15">
    <source>
        <dbReference type="ARBA" id="ARBA00033342"/>
    </source>
</evidence>
<keyword evidence="6 16" id="KW-0812">Transmembrane</keyword>
<comment type="function">
    <text evidence="11">Required for the insertion and/or proper folding and/or complex formation of integral membrane proteins into the membrane. Involved in integration of membrane proteins that insert both dependently and independently of the Sec translocase complex, as well as at least some lipoproteins. Aids folding of multispanning membrane proteins.</text>
</comment>
<evidence type="ECO:0000259" key="19">
    <source>
        <dbReference type="Pfam" id="PF02096"/>
    </source>
</evidence>
<proteinExistence type="inferred from homology"/>
<name>A0A3A3ZHX7_9ACTN</name>
<evidence type="ECO:0000256" key="18">
    <source>
        <dbReference type="SAM" id="Phobius"/>
    </source>
</evidence>
<evidence type="ECO:0000256" key="12">
    <source>
        <dbReference type="ARBA" id="ARBA00026028"/>
    </source>
</evidence>
<evidence type="ECO:0000256" key="3">
    <source>
        <dbReference type="ARBA" id="ARBA00015325"/>
    </source>
</evidence>
<evidence type="ECO:0000256" key="2">
    <source>
        <dbReference type="ARBA" id="ARBA00010527"/>
    </source>
</evidence>
<evidence type="ECO:0000256" key="8">
    <source>
        <dbReference type="ARBA" id="ARBA00022989"/>
    </source>
</evidence>
<accession>A0A3A3ZHX7</accession>
<feature type="compositionally biased region" description="Basic residues" evidence="17">
    <location>
        <begin position="290"/>
        <end position="299"/>
    </location>
</feature>
<dbReference type="NCBIfam" id="NF002350">
    <property type="entry name" value="PRK01315.1"/>
    <property type="match status" value="1"/>
</dbReference>
<dbReference type="OrthoDB" id="9780552at2"/>
<feature type="transmembrane region" description="Helical" evidence="18">
    <location>
        <begin position="20"/>
        <end position="41"/>
    </location>
</feature>